<dbReference type="EMBL" id="CP036275">
    <property type="protein sequence ID" value="QDU37253.1"/>
    <property type="molecule type" value="Genomic_DNA"/>
</dbReference>
<dbReference type="Pfam" id="PF06258">
    <property type="entry name" value="Mito_fiss_Elm1"/>
    <property type="match status" value="1"/>
</dbReference>
<reference evidence="1 2" key="1">
    <citation type="submission" date="2019-02" db="EMBL/GenBank/DDBJ databases">
        <title>Deep-cultivation of Planctomycetes and their phenomic and genomic characterization uncovers novel biology.</title>
        <authorList>
            <person name="Wiegand S."/>
            <person name="Jogler M."/>
            <person name="Boedeker C."/>
            <person name="Pinto D."/>
            <person name="Vollmers J."/>
            <person name="Rivas-Marin E."/>
            <person name="Kohn T."/>
            <person name="Peeters S.H."/>
            <person name="Heuer A."/>
            <person name="Rast P."/>
            <person name="Oberbeckmann S."/>
            <person name="Bunk B."/>
            <person name="Jeske O."/>
            <person name="Meyerdierks A."/>
            <person name="Storesund J.E."/>
            <person name="Kallscheuer N."/>
            <person name="Luecker S."/>
            <person name="Lage O.M."/>
            <person name="Pohl T."/>
            <person name="Merkel B.J."/>
            <person name="Hornburger P."/>
            <person name="Mueller R.-W."/>
            <person name="Bruemmer F."/>
            <person name="Labrenz M."/>
            <person name="Spormann A.M."/>
            <person name="Op den Camp H."/>
            <person name="Overmann J."/>
            <person name="Amann R."/>
            <person name="Jetten M.S.M."/>
            <person name="Mascher T."/>
            <person name="Medema M.H."/>
            <person name="Devos D.P."/>
            <person name="Kaster A.-K."/>
            <person name="Ovreas L."/>
            <person name="Rohde M."/>
            <person name="Galperin M.Y."/>
            <person name="Jogler C."/>
        </authorList>
    </citation>
    <scope>NUCLEOTIDE SEQUENCE [LARGE SCALE GENOMIC DNA]</scope>
    <source>
        <strain evidence="1 2">Mal4</strain>
    </source>
</reference>
<proteinExistence type="predicted"/>
<dbReference type="AlphaFoldDB" id="A0A517Z435"/>
<dbReference type="Proteomes" id="UP000320496">
    <property type="component" value="Chromosome"/>
</dbReference>
<evidence type="ECO:0008006" key="3">
    <source>
        <dbReference type="Google" id="ProtNLM"/>
    </source>
</evidence>
<dbReference type="OrthoDB" id="1865at2"/>
<dbReference type="KEGG" id="mri:Mal4_15630"/>
<dbReference type="SUPFAM" id="SSF53756">
    <property type="entry name" value="UDP-Glycosyltransferase/glycogen phosphorylase"/>
    <property type="match status" value="1"/>
</dbReference>
<evidence type="ECO:0000313" key="2">
    <source>
        <dbReference type="Proteomes" id="UP000320496"/>
    </source>
</evidence>
<protein>
    <recommendedName>
        <fullName evidence="3">Nucleoside-diphosphate sugar epimerase</fullName>
    </recommendedName>
</protein>
<keyword evidence="2" id="KW-1185">Reference proteome</keyword>
<accession>A0A517Z435</accession>
<organism evidence="1 2">
    <name type="scientific">Maioricimonas rarisocia</name>
    <dbReference type="NCBI Taxonomy" id="2528026"/>
    <lineage>
        <taxon>Bacteria</taxon>
        <taxon>Pseudomonadati</taxon>
        <taxon>Planctomycetota</taxon>
        <taxon>Planctomycetia</taxon>
        <taxon>Planctomycetales</taxon>
        <taxon>Planctomycetaceae</taxon>
        <taxon>Maioricimonas</taxon>
    </lineage>
</organism>
<dbReference type="RefSeq" id="WP_145368037.1">
    <property type="nucleotide sequence ID" value="NZ_CP036275.1"/>
</dbReference>
<name>A0A517Z435_9PLAN</name>
<gene>
    <name evidence="1" type="ORF">Mal4_15630</name>
</gene>
<sequence>MMRILILSDGKPGHFKKSEAVAKAIQLCRPAEVEWLDITLRWHGFHSILKRWFNWKGSLPSPKWLPWFYNMPGSPQMRPDLIVSSGGKTCIANAWLASCMHCPNVFIGDTRGLSPDLFDHILTLDTSNQGDPRYVIGIPPTTIDPQELREAAEDYFDERPQADRDVRYWSLLLGGNTNCGAFVYSRRDWEQLADAVAELAERHGIRWLITTSRRTGRTAESVFRHKRLQPYIEDLYLYGKDDRKIFNAFLACSDAVFCTEDSGTMLTESVASARPVFSIRPRQSRLSRPLENMLNFYVQQRRIKRLNIADVHTVSIEDVTTGFNPGSRRDLHALGSRLLEGLQRAA</sequence>
<dbReference type="InterPro" id="IPR009367">
    <property type="entry name" value="Elm1-like"/>
</dbReference>
<evidence type="ECO:0000313" key="1">
    <source>
        <dbReference type="EMBL" id="QDU37253.1"/>
    </source>
</evidence>